<dbReference type="GO" id="GO:0006281">
    <property type="term" value="P:DNA repair"/>
    <property type="evidence" value="ECO:0007669"/>
    <property type="project" value="UniProtKB-KW"/>
</dbReference>
<organism evidence="15 16">
    <name type="scientific">Halorubrum laminariae</name>
    <dbReference type="NCBI Taxonomy" id="1433523"/>
    <lineage>
        <taxon>Archaea</taxon>
        <taxon>Methanobacteriati</taxon>
        <taxon>Methanobacteriota</taxon>
        <taxon>Stenosarchaea group</taxon>
        <taxon>Halobacteria</taxon>
        <taxon>Halobacteriales</taxon>
        <taxon>Haloferacaceae</taxon>
        <taxon>Halorubrum</taxon>
    </lineage>
</organism>
<dbReference type="Gene3D" id="1.10.275.40">
    <property type="match status" value="1"/>
</dbReference>
<feature type="region of interest" description="Disordered" evidence="13">
    <location>
        <begin position="1"/>
        <end position="45"/>
    </location>
</feature>
<keyword evidence="10" id="KW-0238">DNA-binding</keyword>
<accession>A0ABD6BYY5</accession>
<dbReference type="InterPro" id="IPR006555">
    <property type="entry name" value="ATP-dep_Helicase_C"/>
</dbReference>
<dbReference type="Gene3D" id="3.40.50.300">
    <property type="entry name" value="P-loop containing nucleotide triphosphate hydrolases"/>
    <property type="match status" value="3"/>
</dbReference>
<dbReference type="Pfam" id="PF13307">
    <property type="entry name" value="Helicase_C_2"/>
    <property type="match status" value="1"/>
</dbReference>
<gene>
    <name evidence="15" type="ORF">ACFR9T_06810</name>
</gene>
<dbReference type="InterPro" id="IPR014001">
    <property type="entry name" value="Helicase_ATP-bd"/>
</dbReference>
<evidence type="ECO:0000256" key="9">
    <source>
        <dbReference type="ARBA" id="ARBA00023014"/>
    </source>
</evidence>
<sequence>MPQDNNPSREDPPPLPPEVTGGEPMEPELVLSDGSDSSGGSDTIDLSELDEAWTPYFRYEAAYSDQVDAIDTFLDLLADNGYYVHEGACGTGKTLMAVTAGIHAIRDRSYLSEHRSEEGPFPEYSRVVVTTPLKQQLKQFIEEMRGINQSLASGVSPVSTVVMRGRTDMLPYAYTDAAPFDRHPVTAKIDDLREMTAELIRFDSNIPLNWPDGMTPPDFSRHDYDWSDPSEAAEQHRENYRFDPERAKAVRQIVADLERGGAETADNLVVDGVETPYPDYVPHTNDVVDTAVLERRGTGQLPLDLQGKFDPFYAGFFAGGPTVPFSFDDAEDHVFDRRELIQKAASRGICPHETMAHLASDAEVVLGNYSHLYDPQTRLLTEEKAGILDQETIIVVDEAHQIESRVRDMLSDEMDIYTLDRAIADVEIARHYANGDFEKTPSSGLSTEKRHTAKKLAKEALSTIPGYSVSVKDLSEVERFLRYVKEKILGYGAERIGKEFDDVTWEQAVDYGWNLNDIEHPLTDPEDPDDPDTLMTETVRESDYDAGTYRKVYPVMLALKFVYEGLEEEGIHDRTPQGVGVGDFFKRWAVEGLVEYHRHVVLEHSPKESVPGEYPDWVSQWTPKLQLFNCIPRRELQGVFSELGGGVLMSATIKPEDVFIEAVGIDEVSYPSEDDEEEKPGERPSEFEQYPLRFPEENRLSLIGDLPKYTNNNRGSPTQDPLEMTEVRQEYARVIKQVASSPGNVLVAMPNYNEAEWAYELVKADQSSKRLHLDQSSSSQETDRTLEEFFADGDSVIFTSTRGTITEGVDYDGGKLHCVVAVGIPLLPTYQPTIRAIKAAYDDRMEGSGFDTALTVPAVRKVRQAFGRVIRGSEETGVRILLDERYGSSGFYGVNDYLSEQEQREFAMTNPDDVGRALSTFWEETPLSYEHGETAEEAGSEETVAAKSVTSEEPAQTGGRTGEAVSADSYSKIYFGEEAGLSGWVSVSTRVAENEIVPLVYEHTVESGDAGEDTIKLNFAKELSASGWTDVKADVVLSEIEPIARDARKPE</sequence>
<dbReference type="EMBL" id="JBHUDB010000002">
    <property type="protein sequence ID" value="MFD1570299.1"/>
    <property type="molecule type" value="Genomic_DNA"/>
</dbReference>
<protein>
    <submittedName>
        <fullName evidence="15">ATP-dependent DNA helicase</fullName>
        <ecNumber evidence="15">3.6.4.12</ecNumber>
    </submittedName>
</protein>
<feature type="region of interest" description="Disordered" evidence="13">
    <location>
        <begin position="929"/>
        <end position="963"/>
    </location>
</feature>
<evidence type="ECO:0000256" key="10">
    <source>
        <dbReference type="ARBA" id="ARBA00023125"/>
    </source>
</evidence>
<reference evidence="15 16" key="1">
    <citation type="journal article" date="2019" name="Int. J. Syst. Evol. Microbiol.">
        <title>The Global Catalogue of Microorganisms (GCM) 10K type strain sequencing project: providing services to taxonomists for standard genome sequencing and annotation.</title>
        <authorList>
            <consortium name="The Broad Institute Genomics Platform"/>
            <consortium name="The Broad Institute Genome Sequencing Center for Infectious Disease"/>
            <person name="Wu L."/>
            <person name="Ma J."/>
        </authorList>
    </citation>
    <scope>NUCLEOTIDE SEQUENCE [LARGE SCALE GENOMIC DNA]</scope>
    <source>
        <strain evidence="15 16">CGMCC 1.12689</strain>
    </source>
</reference>
<keyword evidence="1" id="KW-0004">4Fe-4S</keyword>
<dbReference type="GO" id="GO:0046872">
    <property type="term" value="F:metal ion binding"/>
    <property type="evidence" value="ECO:0007669"/>
    <property type="project" value="UniProtKB-KW"/>
</dbReference>
<dbReference type="InterPro" id="IPR006554">
    <property type="entry name" value="Helicase-like_DEXD_c2"/>
</dbReference>
<keyword evidence="11" id="KW-0234">DNA repair</keyword>
<dbReference type="Pfam" id="PF06733">
    <property type="entry name" value="DEAD_2"/>
    <property type="match status" value="1"/>
</dbReference>
<evidence type="ECO:0000256" key="13">
    <source>
        <dbReference type="SAM" id="MobiDB-lite"/>
    </source>
</evidence>
<dbReference type="InterPro" id="IPR010614">
    <property type="entry name" value="RAD3-like_helicase_DEAD"/>
</dbReference>
<evidence type="ECO:0000259" key="14">
    <source>
        <dbReference type="PROSITE" id="PS51193"/>
    </source>
</evidence>
<dbReference type="GO" id="GO:0005524">
    <property type="term" value="F:ATP binding"/>
    <property type="evidence" value="ECO:0007669"/>
    <property type="project" value="UniProtKB-KW"/>
</dbReference>
<evidence type="ECO:0000256" key="1">
    <source>
        <dbReference type="ARBA" id="ARBA00022485"/>
    </source>
</evidence>
<keyword evidence="6 15" id="KW-0347">Helicase</keyword>
<feature type="compositionally biased region" description="Low complexity" evidence="13">
    <location>
        <begin position="32"/>
        <end position="42"/>
    </location>
</feature>
<keyword evidence="4" id="KW-0227">DNA damage</keyword>
<dbReference type="Gene3D" id="1.10.30.20">
    <property type="entry name" value="Bacterial XPD DNA helicase, FeS cluster domain"/>
    <property type="match status" value="1"/>
</dbReference>
<dbReference type="GO" id="GO:0051539">
    <property type="term" value="F:4 iron, 4 sulfur cluster binding"/>
    <property type="evidence" value="ECO:0007669"/>
    <property type="project" value="UniProtKB-KW"/>
</dbReference>
<feature type="region of interest" description="Disordered" evidence="13">
    <location>
        <begin position="669"/>
        <end position="689"/>
    </location>
</feature>
<keyword evidence="16" id="KW-1185">Reference proteome</keyword>
<evidence type="ECO:0000256" key="8">
    <source>
        <dbReference type="ARBA" id="ARBA00023004"/>
    </source>
</evidence>
<dbReference type="PANTHER" id="PTHR11472">
    <property type="entry name" value="DNA REPAIR DEAD HELICASE RAD3/XP-D SUBFAMILY MEMBER"/>
    <property type="match status" value="1"/>
</dbReference>
<dbReference type="SMART" id="SM00487">
    <property type="entry name" value="DEXDc"/>
    <property type="match status" value="1"/>
</dbReference>
<dbReference type="InterPro" id="IPR027417">
    <property type="entry name" value="P-loop_NTPase"/>
</dbReference>
<keyword evidence="9" id="KW-0411">Iron-sulfur</keyword>
<dbReference type="SMART" id="SM00488">
    <property type="entry name" value="DEXDc2"/>
    <property type="match status" value="1"/>
</dbReference>
<comment type="caution">
    <text evidence="15">The sequence shown here is derived from an EMBL/GenBank/DDBJ whole genome shotgun (WGS) entry which is preliminary data.</text>
</comment>
<feature type="domain" description="Helicase ATP-binding" evidence="14">
    <location>
        <begin position="52"/>
        <end position="459"/>
    </location>
</feature>
<dbReference type="RefSeq" id="WP_256418090.1">
    <property type="nucleotide sequence ID" value="NZ_JANHDL010000004.1"/>
</dbReference>
<evidence type="ECO:0000256" key="2">
    <source>
        <dbReference type="ARBA" id="ARBA00022723"/>
    </source>
</evidence>
<dbReference type="InterPro" id="IPR045028">
    <property type="entry name" value="DinG/Rad3-like"/>
</dbReference>
<evidence type="ECO:0000313" key="15">
    <source>
        <dbReference type="EMBL" id="MFD1570299.1"/>
    </source>
</evidence>
<dbReference type="PROSITE" id="PS51193">
    <property type="entry name" value="HELICASE_ATP_BIND_2"/>
    <property type="match status" value="1"/>
</dbReference>
<dbReference type="GO" id="GO:0003678">
    <property type="term" value="F:DNA helicase activity"/>
    <property type="evidence" value="ECO:0007669"/>
    <property type="project" value="UniProtKB-EC"/>
</dbReference>
<proteinExistence type="predicted"/>
<evidence type="ECO:0000256" key="12">
    <source>
        <dbReference type="ARBA" id="ARBA00023235"/>
    </source>
</evidence>
<evidence type="ECO:0000256" key="11">
    <source>
        <dbReference type="ARBA" id="ARBA00023204"/>
    </source>
</evidence>
<keyword evidence="3" id="KW-0547">Nucleotide-binding</keyword>
<evidence type="ECO:0000256" key="5">
    <source>
        <dbReference type="ARBA" id="ARBA00022801"/>
    </source>
</evidence>
<dbReference type="SUPFAM" id="SSF52540">
    <property type="entry name" value="P-loop containing nucleoside triphosphate hydrolases"/>
    <property type="match status" value="2"/>
</dbReference>
<dbReference type="Proteomes" id="UP001597185">
    <property type="component" value="Unassembled WGS sequence"/>
</dbReference>
<dbReference type="SMART" id="SM00491">
    <property type="entry name" value="HELICc2"/>
    <property type="match status" value="1"/>
</dbReference>
<evidence type="ECO:0000256" key="3">
    <source>
        <dbReference type="ARBA" id="ARBA00022741"/>
    </source>
</evidence>
<name>A0ABD6BYY5_9EURY</name>
<keyword evidence="7" id="KW-0067">ATP-binding</keyword>
<dbReference type="InterPro" id="IPR014013">
    <property type="entry name" value="Helic_SF1/SF2_ATP-bd_DinG/Rad3"/>
</dbReference>
<keyword evidence="2" id="KW-0479">Metal-binding</keyword>
<dbReference type="GO" id="GO:0016787">
    <property type="term" value="F:hydrolase activity"/>
    <property type="evidence" value="ECO:0007669"/>
    <property type="project" value="UniProtKB-KW"/>
</dbReference>
<keyword evidence="5 15" id="KW-0378">Hydrolase</keyword>
<keyword evidence="12" id="KW-0413">Isomerase</keyword>
<dbReference type="EC" id="3.6.4.12" evidence="15"/>
<keyword evidence="8" id="KW-0408">Iron</keyword>
<evidence type="ECO:0000256" key="6">
    <source>
        <dbReference type="ARBA" id="ARBA00022806"/>
    </source>
</evidence>
<evidence type="ECO:0000256" key="7">
    <source>
        <dbReference type="ARBA" id="ARBA00022840"/>
    </source>
</evidence>
<evidence type="ECO:0000313" key="16">
    <source>
        <dbReference type="Proteomes" id="UP001597185"/>
    </source>
</evidence>
<dbReference type="GO" id="GO:0003677">
    <property type="term" value="F:DNA binding"/>
    <property type="evidence" value="ECO:0007669"/>
    <property type="project" value="UniProtKB-KW"/>
</dbReference>
<dbReference type="InterPro" id="IPR042493">
    <property type="entry name" value="XPD_DNA_FeS"/>
</dbReference>
<evidence type="ECO:0000256" key="4">
    <source>
        <dbReference type="ARBA" id="ARBA00022763"/>
    </source>
</evidence>
<dbReference type="PANTHER" id="PTHR11472:SF34">
    <property type="entry name" value="REGULATOR OF TELOMERE ELONGATION HELICASE 1"/>
    <property type="match status" value="1"/>
</dbReference>
<dbReference type="AlphaFoldDB" id="A0ABD6BYY5"/>